<dbReference type="AlphaFoldDB" id="A0AB73T817"/>
<dbReference type="InterPro" id="IPR043774">
    <property type="entry name" value="DUF5717_C"/>
</dbReference>
<dbReference type="InterPro" id="IPR043775">
    <property type="entry name" value="DUF5717_N"/>
</dbReference>
<evidence type="ECO:0008006" key="5">
    <source>
        <dbReference type="Google" id="ProtNLM"/>
    </source>
</evidence>
<dbReference type="Pfam" id="PF18984">
    <property type="entry name" value="DUF5717_N"/>
    <property type="match status" value="1"/>
</dbReference>
<evidence type="ECO:0000313" key="3">
    <source>
        <dbReference type="EMBL" id="PWJ77999.1"/>
    </source>
</evidence>
<dbReference type="EMBL" id="QGGY01000002">
    <property type="protein sequence ID" value="PWJ77999.1"/>
    <property type="molecule type" value="Genomic_DNA"/>
</dbReference>
<reference evidence="3 4" key="1">
    <citation type="submission" date="2018-05" db="EMBL/GenBank/DDBJ databases">
        <authorList>
            <person name="Goeker M."/>
            <person name="Huntemann M."/>
            <person name="Clum A."/>
            <person name="Pillay M."/>
            <person name="Palaniappan K."/>
            <person name="Varghese N."/>
            <person name="Mikhailova N."/>
            <person name="Stamatis D."/>
            <person name="Reddy T."/>
            <person name="Daum C."/>
            <person name="Shapiro N."/>
            <person name="Ivanova N."/>
            <person name="Kyrpides N."/>
            <person name="Woyke T."/>
        </authorList>
    </citation>
    <scope>NUCLEOTIDE SEQUENCE [LARGE SCALE GENOMIC DNA]</scope>
    <source>
        <strain evidence="3 4">DSM 26524</strain>
    </source>
</reference>
<keyword evidence="4" id="KW-1185">Reference proteome</keyword>
<dbReference type="Proteomes" id="UP000245412">
    <property type="component" value="Unassembled WGS sequence"/>
</dbReference>
<feature type="domain" description="DUF5717" evidence="2">
    <location>
        <begin position="1"/>
        <end position="870"/>
    </location>
</feature>
<gene>
    <name evidence="3" type="ORF">C7383_102132</name>
</gene>
<feature type="domain" description="DUF5717" evidence="1">
    <location>
        <begin position="873"/>
        <end position="1178"/>
    </location>
</feature>
<dbReference type="RefSeq" id="WP_109624949.1">
    <property type="nucleotide sequence ID" value="NZ_CABJAT010000002.1"/>
</dbReference>
<dbReference type="Pfam" id="PF18983">
    <property type="entry name" value="DUF5717"/>
    <property type="match status" value="1"/>
</dbReference>
<sequence>MKRRIEQLLNGIYEYEAPEMLLPKEKIELVLKKGESFRGSFMLSNAAEKKMKGFIYSTSARMAYEPTDFFGVETKIIYEADTKGMQEGDVLEGEFTICSNLGEYKIPYRIEIERAVIKTSTSEIHDMEEFTQLAMQDFQKAYVLFLSPEFSKMIKRCAPEHLALYEGIRNQAVSYSCMEEFLIGCGRKNPIHLSLEKRTAVFDAVTANTQEKVQITKDGWGFLRIDITSDAEFLTIEHPVVTTDEFLGSSYDISYIIDESRLHGGKNFARVRIETCYETLEFVVTASRSRQARDKSVWKQHKAQAAMMRSYIDFRMRKMDINAWIENTQDAVMAYQRAGGDNTMITLLHVQMLFAEDKSEEACIILDRLDDHKEKLNTPEILGYYLYLTTFYNKDLKYVDYIEEQVESLFLQNRESWVLQWILFYLQERYLNHPSDKLGAICQQFIYGCRSPIMYIEAYQLLLKEPMLMKRLDDFYIQLLKFICREGAMTKTIAMQVTDVSMRYKVFSEDLYGILEKCYELYPSRELVSAVCSLLIKGHRTGNEYFKWYEKGVEKDIRLTGLYEYYIESMGSLVTKQLPQIIRMYFSYNNTLGYRKKAFVYANVIRNREFDSQTYQSYRPAMEKFMIDQLAAGRVNPDLALIYRTFLTKQLLNKKLADGLAKTMFTYELTCEVPGIRKAVVIHSQLNQEQIVPVVNGKAYVQIYADDYVLFLADEEGARYASSVPYRLTRLMDEEAFLGYCEELVPDNPGLVLYKCSCAEKRGQIQVQDTEEFRRLLEFSEVREDYKKQLRQEILNFYYENRHEESLYEYLHRIDFEDFVRVDKKKLIELLADEGMCAEAFELVSVYGPEHIDLAAMVKICSRMILQLEYERDAMLENLCFYCFSSGKYDETILDYLINYYDGPVDSMKWVWRAARRFEMDAFTLEEKILVFMLFMRTGGKGTEEVFESYRRKLGKKAVCRAYAIFQSYQYFVRGIPVRYQVFQYVQRGFEKGKETPEVCKLALLKYYSQQRALLTSQRENVKKLLEEFATRQIRFAFYQKFDPALLRAYQLSDKTFIEYHTNPEAHVVLHYRVEGGREPAREQAVAMRNLFEGIFSEEFTLFYGEKLVYYFTVDLNGKEKITEEQEIVCSNKAAKTGSSRYELINQMSRFVEEGNEEAARDRLFQYLKQEALAEELFPPM</sequence>
<protein>
    <recommendedName>
        <fullName evidence="5">DUF5717 domain-containing protein</fullName>
    </recommendedName>
</protein>
<name>A0AB73T817_9FIRM</name>
<proteinExistence type="predicted"/>
<accession>A0AB73T817</accession>
<evidence type="ECO:0000259" key="1">
    <source>
        <dbReference type="Pfam" id="PF18983"/>
    </source>
</evidence>
<evidence type="ECO:0000313" key="4">
    <source>
        <dbReference type="Proteomes" id="UP000245412"/>
    </source>
</evidence>
<organism evidence="3 4">
    <name type="scientific">Murimonas intestini</name>
    <dbReference type="NCBI Taxonomy" id="1337051"/>
    <lineage>
        <taxon>Bacteria</taxon>
        <taxon>Bacillati</taxon>
        <taxon>Bacillota</taxon>
        <taxon>Clostridia</taxon>
        <taxon>Lachnospirales</taxon>
        <taxon>Lachnospiraceae</taxon>
        <taxon>Murimonas</taxon>
    </lineage>
</organism>
<comment type="caution">
    <text evidence="3">The sequence shown here is derived from an EMBL/GenBank/DDBJ whole genome shotgun (WGS) entry which is preliminary data.</text>
</comment>
<evidence type="ECO:0000259" key="2">
    <source>
        <dbReference type="Pfam" id="PF18984"/>
    </source>
</evidence>